<sequence length="114" mass="12891">MEAEDDDPPLVTVENNPAQDPLQLAVRPVVQSQRLPHPPKMMELKFTSRDEVPMISPANFGAVPVPRFSAMTYECMSRSLRQYKQSGIMRKGVGNYCYEFMVPPNELLASAIYE</sequence>
<organism evidence="1 2">
    <name type="scientific">Oikopleura dioica</name>
    <name type="common">Tunicate</name>
    <dbReference type="NCBI Taxonomy" id="34765"/>
    <lineage>
        <taxon>Eukaryota</taxon>
        <taxon>Metazoa</taxon>
        <taxon>Chordata</taxon>
        <taxon>Tunicata</taxon>
        <taxon>Appendicularia</taxon>
        <taxon>Copelata</taxon>
        <taxon>Oikopleuridae</taxon>
        <taxon>Oikopleura</taxon>
    </lineage>
</organism>
<keyword evidence="2" id="KW-1185">Reference proteome</keyword>
<reference evidence="1 2" key="1">
    <citation type="submission" date="2021-04" db="EMBL/GenBank/DDBJ databases">
        <authorList>
            <person name="Bliznina A."/>
        </authorList>
    </citation>
    <scope>NUCLEOTIDE SEQUENCE [LARGE SCALE GENOMIC DNA]</scope>
</reference>
<dbReference type="InterPro" id="IPR036390">
    <property type="entry name" value="WH_DNA-bd_sf"/>
</dbReference>
<dbReference type="Gene3D" id="1.10.10.10">
    <property type="entry name" value="Winged helix-like DNA-binding domain superfamily/Winged helix DNA-binding domain"/>
    <property type="match status" value="1"/>
</dbReference>
<protein>
    <submittedName>
        <fullName evidence="1">Oidioi.mRNA.OKI2018_I69.XSR.g17010.t1.cds</fullName>
    </submittedName>
</protein>
<dbReference type="SUPFAM" id="SSF46785">
    <property type="entry name" value="Winged helix' DNA-binding domain"/>
    <property type="match status" value="1"/>
</dbReference>
<accession>A0ABN7SMK5</accession>
<name>A0ABN7SMK5_OIKDI</name>
<dbReference type="InterPro" id="IPR036388">
    <property type="entry name" value="WH-like_DNA-bd_sf"/>
</dbReference>
<evidence type="ECO:0000313" key="1">
    <source>
        <dbReference type="EMBL" id="CAG5100464.1"/>
    </source>
</evidence>
<gene>
    <name evidence="1" type="ORF">OKIOD_LOCUS8568</name>
</gene>
<evidence type="ECO:0000313" key="2">
    <source>
        <dbReference type="Proteomes" id="UP001158576"/>
    </source>
</evidence>
<proteinExistence type="predicted"/>
<dbReference type="EMBL" id="OU015569">
    <property type="protein sequence ID" value="CAG5100464.1"/>
    <property type="molecule type" value="Genomic_DNA"/>
</dbReference>
<dbReference type="Proteomes" id="UP001158576">
    <property type="component" value="Chromosome XSR"/>
</dbReference>